<evidence type="ECO:0000313" key="2">
    <source>
        <dbReference type="EMBL" id="ETL41103.1"/>
    </source>
</evidence>
<dbReference type="Proteomes" id="UP000053864">
    <property type="component" value="Unassembled WGS sequence"/>
</dbReference>
<keyword evidence="1" id="KW-0732">Signal</keyword>
<dbReference type="AlphaFoldDB" id="W2J693"/>
<organism evidence="2 3">
    <name type="scientific">Phytophthora nicotianae</name>
    <name type="common">Potato buckeye rot agent</name>
    <name type="synonym">Phytophthora parasitica</name>
    <dbReference type="NCBI Taxonomy" id="4792"/>
    <lineage>
        <taxon>Eukaryota</taxon>
        <taxon>Sar</taxon>
        <taxon>Stramenopiles</taxon>
        <taxon>Oomycota</taxon>
        <taxon>Peronosporomycetes</taxon>
        <taxon>Peronosporales</taxon>
        <taxon>Peronosporaceae</taxon>
        <taxon>Phytophthora</taxon>
    </lineage>
</organism>
<gene>
    <name evidence="2" type="ORF">L916_07844</name>
</gene>
<sequence>MSSQHALQTHALFAIALLLRRTVGVRLVADNMIPPEVIMVAVTVLLMEKKDSYFFAECGGYTCATEAIEAYALIGNLPYTHSGASVIERF</sequence>
<feature type="chain" id="PRO_5004817740" evidence="1">
    <location>
        <begin position="25"/>
        <end position="90"/>
    </location>
</feature>
<accession>W2J693</accession>
<feature type="signal peptide" evidence="1">
    <location>
        <begin position="1"/>
        <end position="24"/>
    </location>
</feature>
<name>W2J693_PHYNI</name>
<reference evidence="2 3" key="1">
    <citation type="submission" date="2013-11" db="EMBL/GenBank/DDBJ databases">
        <title>The Genome Sequence of Phytophthora parasitica CJ05E6.</title>
        <authorList>
            <consortium name="The Broad Institute Genomics Platform"/>
            <person name="Russ C."/>
            <person name="Tyler B."/>
            <person name="Panabieres F."/>
            <person name="Shan W."/>
            <person name="Tripathy S."/>
            <person name="Grunwald N."/>
            <person name="Machado M."/>
            <person name="Johnson C.S."/>
            <person name="Arredondo F."/>
            <person name="Hong C."/>
            <person name="Coffey M."/>
            <person name="Young S.K."/>
            <person name="Zeng Q."/>
            <person name="Gargeya S."/>
            <person name="Fitzgerald M."/>
            <person name="Abouelleil A."/>
            <person name="Alvarado L."/>
            <person name="Chapman S.B."/>
            <person name="Gainer-Dewar J."/>
            <person name="Goldberg J."/>
            <person name="Griggs A."/>
            <person name="Gujja S."/>
            <person name="Hansen M."/>
            <person name="Howarth C."/>
            <person name="Imamovic A."/>
            <person name="Ireland A."/>
            <person name="Larimer J."/>
            <person name="McCowan C."/>
            <person name="Murphy C."/>
            <person name="Pearson M."/>
            <person name="Poon T.W."/>
            <person name="Priest M."/>
            <person name="Roberts A."/>
            <person name="Saif S."/>
            <person name="Shea T."/>
            <person name="Sykes S."/>
            <person name="Wortman J."/>
            <person name="Nusbaum C."/>
            <person name="Birren B."/>
        </authorList>
    </citation>
    <scope>NUCLEOTIDE SEQUENCE [LARGE SCALE GENOMIC DNA]</scope>
    <source>
        <strain evidence="2 3">CJ05E6</strain>
    </source>
</reference>
<evidence type="ECO:0000256" key="1">
    <source>
        <dbReference type="SAM" id="SignalP"/>
    </source>
</evidence>
<proteinExistence type="predicted"/>
<evidence type="ECO:0000313" key="3">
    <source>
        <dbReference type="Proteomes" id="UP000053864"/>
    </source>
</evidence>
<protein>
    <submittedName>
        <fullName evidence="2">Uncharacterized protein</fullName>
    </submittedName>
</protein>
<dbReference type="EMBL" id="KI672705">
    <property type="protein sequence ID" value="ETL41103.1"/>
    <property type="molecule type" value="Genomic_DNA"/>
</dbReference>